<proteinExistence type="predicted"/>
<organism evidence="1 2">
    <name type="scientific">Phomopsis amygdali</name>
    <name type="common">Fusicoccum amygdali</name>
    <dbReference type="NCBI Taxonomy" id="1214568"/>
    <lineage>
        <taxon>Eukaryota</taxon>
        <taxon>Fungi</taxon>
        <taxon>Dikarya</taxon>
        <taxon>Ascomycota</taxon>
        <taxon>Pezizomycotina</taxon>
        <taxon>Sordariomycetes</taxon>
        <taxon>Sordariomycetidae</taxon>
        <taxon>Diaporthales</taxon>
        <taxon>Diaporthaceae</taxon>
        <taxon>Diaporthe</taxon>
    </lineage>
</organism>
<comment type="caution">
    <text evidence="1">The sequence shown here is derived from an EMBL/GenBank/DDBJ whole genome shotgun (WGS) entry which is preliminary data.</text>
</comment>
<dbReference type="Proteomes" id="UP001265746">
    <property type="component" value="Unassembled WGS sequence"/>
</dbReference>
<sequence length="139" mass="15047">MGFPPRSEHSSFNTLTAMPADIEAFPPDVEHPPKADLRGDVYRLLPKIAPGTVDPAVMTGDRPASYTQTVLDGLNTALASNDAEKIWVLSTWVNQIAEQPEDEKLLSYPGRDLDESKTIKTDVLIVGGGSSGRDTPNKD</sequence>
<keyword evidence="2" id="KW-1185">Reference proteome</keyword>
<evidence type="ECO:0000313" key="2">
    <source>
        <dbReference type="Proteomes" id="UP001265746"/>
    </source>
</evidence>
<name>A0AAD9W8Q3_PHOAM</name>
<protein>
    <submittedName>
        <fullName evidence="1">Uncharacterized protein</fullName>
    </submittedName>
</protein>
<gene>
    <name evidence="1" type="ORF">N8I77_004516</name>
</gene>
<accession>A0AAD9W8Q3</accession>
<reference evidence="1" key="1">
    <citation type="submission" date="2023-06" db="EMBL/GenBank/DDBJ databases">
        <authorList>
            <person name="Noh H."/>
        </authorList>
    </citation>
    <scope>NUCLEOTIDE SEQUENCE</scope>
    <source>
        <strain evidence="1">DUCC20226</strain>
    </source>
</reference>
<dbReference type="AlphaFoldDB" id="A0AAD9W8Q3"/>
<dbReference type="EMBL" id="JAUJFL010000002">
    <property type="protein sequence ID" value="KAK2611141.1"/>
    <property type="molecule type" value="Genomic_DNA"/>
</dbReference>
<evidence type="ECO:0000313" key="1">
    <source>
        <dbReference type="EMBL" id="KAK2611141.1"/>
    </source>
</evidence>